<dbReference type="SUPFAM" id="SSF53850">
    <property type="entry name" value="Periplasmic binding protein-like II"/>
    <property type="match status" value="1"/>
</dbReference>
<gene>
    <name evidence="4" type="ORF">ACFFLH_12995</name>
</gene>
<organism evidence="4 5">
    <name type="scientific">Balneatrix alpica</name>
    <dbReference type="NCBI Taxonomy" id="75684"/>
    <lineage>
        <taxon>Bacteria</taxon>
        <taxon>Pseudomonadati</taxon>
        <taxon>Pseudomonadota</taxon>
        <taxon>Gammaproteobacteria</taxon>
        <taxon>Oceanospirillales</taxon>
        <taxon>Balneatrichaceae</taxon>
        <taxon>Balneatrix</taxon>
    </lineage>
</organism>
<accession>A0ABV5ZDH3</accession>
<name>A0ABV5ZDH3_9GAMM</name>
<dbReference type="Proteomes" id="UP001589628">
    <property type="component" value="Unassembled WGS sequence"/>
</dbReference>
<keyword evidence="5" id="KW-1185">Reference proteome</keyword>
<evidence type="ECO:0000313" key="4">
    <source>
        <dbReference type="EMBL" id="MFB9887330.1"/>
    </source>
</evidence>
<dbReference type="PANTHER" id="PTHR35936:SF17">
    <property type="entry name" value="ARGININE-BINDING EXTRACELLULAR PROTEIN ARTP"/>
    <property type="match status" value="1"/>
</dbReference>
<dbReference type="RefSeq" id="WP_035461853.1">
    <property type="nucleotide sequence ID" value="NZ_JBHLZN010000004.1"/>
</dbReference>
<comment type="similarity">
    <text evidence="1">Belongs to the bacterial solute-binding protein 3 family.</text>
</comment>
<dbReference type="PANTHER" id="PTHR35936">
    <property type="entry name" value="MEMBRANE-BOUND LYTIC MUREIN TRANSGLYCOSYLASE F"/>
    <property type="match status" value="1"/>
</dbReference>
<evidence type="ECO:0000256" key="1">
    <source>
        <dbReference type="ARBA" id="ARBA00010333"/>
    </source>
</evidence>
<dbReference type="EMBL" id="JBHLZN010000004">
    <property type="protein sequence ID" value="MFB9887330.1"/>
    <property type="molecule type" value="Genomic_DNA"/>
</dbReference>
<evidence type="ECO:0000313" key="5">
    <source>
        <dbReference type="Proteomes" id="UP001589628"/>
    </source>
</evidence>
<keyword evidence="2" id="KW-0732">Signal</keyword>
<dbReference type="Gene3D" id="3.40.190.10">
    <property type="entry name" value="Periplasmic binding protein-like II"/>
    <property type="match status" value="3"/>
</dbReference>
<dbReference type="SMART" id="SM00062">
    <property type="entry name" value="PBPb"/>
    <property type="match status" value="1"/>
</dbReference>
<feature type="domain" description="Solute-binding protein family 3/N-terminal" evidence="3">
    <location>
        <begin position="41"/>
        <end position="301"/>
    </location>
</feature>
<evidence type="ECO:0000256" key="2">
    <source>
        <dbReference type="ARBA" id="ARBA00022729"/>
    </source>
</evidence>
<protein>
    <submittedName>
        <fullName evidence="4">Substrate-binding periplasmic protein</fullName>
    </submittedName>
</protein>
<evidence type="ECO:0000259" key="3">
    <source>
        <dbReference type="SMART" id="SM00062"/>
    </source>
</evidence>
<reference evidence="4 5" key="1">
    <citation type="submission" date="2024-09" db="EMBL/GenBank/DDBJ databases">
        <authorList>
            <person name="Sun Q."/>
            <person name="Mori K."/>
        </authorList>
    </citation>
    <scope>NUCLEOTIDE SEQUENCE [LARGE SCALE GENOMIC DNA]</scope>
    <source>
        <strain evidence="4 5">ATCC 51285</strain>
    </source>
</reference>
<dbReference type="Pfam" id="PF00497">
    <property type="entry name" value="SBP_bac_3"/>
    <property type="match status" value="1"/>
</dbReference>
<comment type="caution">
    <text evidence="4">The sequence shown here is derived from an EMBL/GenBank/DDBJ whole genome shotgun (WGS) entry which is preliminary data.</text>
</comment>
<proteinExistence type="inferred from homology"/>
<sequence>MKTKAAYLLRSLGWGWLSLLLSGLSPGLMAREYDHVIASGHIYIGLYRDFPPYSFVDEQGQPRGVDVEIGQHIAAGLGVEFRPHWITPDENLEDDLRNHVWKGHYLDKDEANPLAAKHLADVMLRVPYDREFSYMRDSTGELINEQVVMFAPYQRERWQLAYDRRQLSEVSTLALFQYHPIGVEIDSLPAFYLTSALQGRLRDQARHYPNVGQAFQAMQAQQVAAVMGMGAEIDWQLRQANNPDFAAGSNAFPLIGKQKWDIGMAVKHTYRQLGYAVEAIVEQMILSGEMAALFQRYGLHYELPPMYSN</sequence>
<dbReference type="InterPro" id="IPR001638">
    <property type="entry name" value="Solute-binding_3/MltF_N"/>
</dbReference>